<protein>
    <recommendedName>
        <fullName evidence="3">CobQ/CobB/MinD/ParA nucleotide binding domain-containing protein</fullName>
    </recommendedName>
</protein>
<dbReference type="Gene3D" id="3.40.50.300">
    <property type="entry name" value="P-loop containing nucleotide triphosphate hydrolases"/>
    <property type="match status" value="1"/>
</dbReference>
<evidence type="ECO:0008006" key="3">
    <source>
        <dbReference type="Google" id="ProtNLM"/>
    </source>
</evidence>
<sequence length="222" mass="25137">MGGYGAGKTQLAINLASQWAKKNQRVSLVDLDLINPYFRSREAAIPLEKDGVEVIRPQGDLALAENPSLTPQIEGSLRDTKKRVLLDVGGNETGATVVGRYHTFLEKEDVTVLQVVNVFRPFSSTLEEIENLRRDMELKSHLKVQGWINNSNLQEWTTVEDWRQSEELIHELEAQTKIPKVACGMNPQWAEKVGLPWESDWIPVQRFLNLGWKTSGKRSSTE</sequence>
<comment type="caution">
    <text evidence="1">The sequence shown here is derived from an EMBL/GenBank/DDBJ whole genome shotgun (WGS) entry which is preliminary data.</text>
</comment>
<gene>
    <name evidence="1" type="ORF">DEAC_c27080</name>
</gene>
<name>A0A0J1IKA3_9FIRM</name>
<evidence type="ECO:0000313" key="1">
    <source>
        <dbReference type="EMBL" id="KLU65156.1"/>
    </source>
</evidence>
<dbReference type="RefSeq" id="WP_053006434.1">
    <property type="nucleotide sequence ID" value="NZ_LDZY01000009.1"/>
</dbReference>
<dbReference type="EMBL" id="LDZY01000009">
    <property type="protein sequence ID" value="KLU65156.1"/>
    <property type="molecule type" value="Genomic_DNA"/>
</dbReference>
<organism evidence="1 2">
    <name type="scientific">Desulfosporosinus acididurans</name>
    <dbReference type="NCBI Taxonomy" id="476652"/>
    <lineage>
        <taxon>Bacteria</taxon>
        <taxon>Bacillati</taxon>
        <taxon>Bacillota</taxon>
        <taxon>Clostridia</taxon>
        <taxon>Eubacteriales</taxon>
        <taxon>Desulfitobacteriaceae</taxon>
        <taxon>Desulfosporosinus</taxon>
    </lineage>
</organism>
<dbReference type="AlphaFoldDB" id="A0A0J1IKA3"/>
<reference evidence="1 2" key="1">
    <citation type="submission" date="2015-06" db="EMBL/GenBank/DDBJ databases">
        <title>Draft genome of the moderately acidophilic sulfate reducer Candidatus Desulfosporosinus acididurans strain M1.</title>
        <authorList>
            <person name="Poehlein A."/>
            <person name="Petzsch P."/>
            <person name="Johnson B.D."/>
            <person name="Schloemann M."/>
            <person name="Daniel R."/>
            <person name="Muehling M."/>
        </authorList>
    </citation>
    <scope>NUCLEOTIDE SEQUENCE [LARGE SCALE GENOMIC DNA]</scope>
    <source>
        <strain evidence="1 2">M1</strain>
    </source>
</reference>
<proteinExistence type="predicted"/>
<accession>A0A0J1IKA3</accession>
<dbReference type="InterPro" id="IPR027417">
    <property type="entry name" value="P-loop_NTPase"/>
</dbReference>
<dbReference type="Proteomes" id="UP000036356">
    <property type="component" value="Unassembled WGS sequence"/>
</dbReference>
<evidence type="ECO:0000313" key="2">
    <source>
        <dbReference type="Proteomes" id="UP000036356"/>
    </source>
</evidence>
<dbReference type="STRING" id="476652.DEAC_c27080"/>
<keyword evidence="2" id="KW-1185">Reference proteome</keyword>
<dbReference type="PATRIC" id="fig|476652.3.peg.2835"/>
<dbReference type="SUPFAM" id="SSF52540">
    <property type="entry name" value="P-loop containing nucleoside triphosphate hydrolases"/>
    <property type="match status" value="1"/>
</dbReference>